<dbReference type="InParanoid" id="A0A3Q2HQQ9"/>
<evidence type="ECO:0000313" key="3">
    <source>
        <dbReference type="Proteomes" id="UP000002281"/>
    </source>
</evidence>
<feature type="region of interest" description="Disordered" evidence="1">
    <location>
        <begin position="16"/>
        <end position="51"/>
    </location>
</feature>
<proteinExistence type="predicted"/>
<organism evidence="2 3">
    <name type="scientific">Equus caballus</name>
    <name type="common">Horse</name>
    <dbReference type="NCBI Taxonomy" id="9796"/>
    <lineage>
        <taxon>Eukaryota</taxon>
        <taxon>Metazoa</taxon>
        <taxon>Chordata</taxon>
        <taxon>Craniata</taxon>
        <taxon>Vertebrata</taxon>
        <taxon>Euteleostomi</taxon>
        <taxon>Mammalia</taxon>
        <taxon>Eutheria</taxon>
        <taxon>Laurasiatheria</taxon>
        <taxon>Perissodactyla</taxon>
        <taxon>Equidae</taxon>
        <taxon>Equus</taxon>
    </lineage>
</organism>
<dbReference type="PaxDb" id="9796-ENSECAP00000037279"/>
<evidence type="ECO:0000313" key="2">
    <source>
        <dbReference type="Ensembl" id="ENSECAP00000037279.2"/>
    </source>
</evidence>
<dbReference type="GeneTree" id="ENSGT00910000147581"/>
<sequence length="68" mass="7346">MGKGIPSWKVVWFGQRTAGRQSQEPHSEGSVCLQLASSPPPSPSSALHPPTTLEGHLLELTFLIAIQR</sequence>
<dbReference type="Proteomes" id="UP000002281">
    <property type="component" value="Chromosome 1"/>
</dbReference>
<keyword evidence="3" id="KW-1185">Reference proteome</keyword>
<name>A0A3Q2HQQ9_HORSE</name>
<reference evidence="2 3" key="1">
    <citation type="journal article" date="2009" name="Science">
        <title>Genome sequence, comparative analysis, and population genetics of the domestic horse.</title>
        <authorList>
            <consortium name="Broad Institute Genome Sequencing Platform"/>
            <consortium name="Broad Institute Whole Genome Assembly Team"/>
            <person name="Wade C.M."/>
            <person name="Giulotto E."/>
            <person name="Sigurdsson S."/>
            <person name="Zoli M."/>
            <person name="Gnerre S."/>
            <person name="Imsland F."/>
            <person name="Lear T.L."/>
            <person name="Adelson D.L."/>
            <person name="Bailey E."/>
            <person name="Bellone R.R."/>
            <person name="Bloecker H."/>
            <person name="Distl O."/>
            <person name="Edgar R.C."/>
            <person name="Garber M."/>
            <person name="Leeb T."/>
            <person name="Mauceli E."/>
            <person name="MacLeod J.N."/>
            <person name="Penedo M.C.T."/>
            <person name="Raison J.M."/>
            <person name="Sharpe T."/>
            <person name="Vogel J."/>
            <person name="Andersson L."/>
            <person name="Antczak D.F."/>
            <person name="Biagi T."/>
            <person name="Binns M.M."/>
            <person name="Chowdhary B.P."/>
            <person name="Coleman S.J."/>
            <person name="Della Valle G."/>
            <person name="Fryc S."/>
            <person name="Guerin G."/>
            <person name="Hasegawa T."/>
            <person name="Hill E.W."/>
            <person name="Jurka J."/>
            <person name="Kiialainen A."/>
            <person name="Lindgren G."/>
            <person name="Liu J."/>
            <person name="Magnani E."/>
            <person name="Mickelson J.R."/>
            <person name="Murray J."/>
            <person name="Nergadze S.G."/>
            <person name="Onofrio R."/>
            <person name="Pedroni S."/>
            <person name="Piras M.F."/>
            <person name="Raudsepp T."/>
            <person name="Rocchi M."/>
            <person name="Roeed K.H."/>
            <person name="Ryder O.A."/>
            <person name="Searle S."/>
            <person name="Skow L."/>
            <person name="Swinburne J.E."/>
            <person name="Syvaenen A.C."/>
            <person name="Tozaki T."/>
            <person name="Valberg S.J."/>
            <person name="Vaudin M."/>
            <person name="White J.R."/>
            <person name="Zody M.C."/>
            <person name="Lander E.S."/>
            <person name="Lindblad-Toh K."/>
        </authorList>
    </citation>
    <scope>NUCLEOTIDE SEQUENCE [LARGE SCALE GENOMIC DNA]</scope>
    <source>
        <strain evidence="2 3">Thoroughbred</strain>
    </source>
</reference>
<reference evidence="2" key="3">
    <citation type="submission" date="2025-09" db="UniProtKB">
        <authorList>
            <consortium name="Ensembl"/>
        </authorList>
    </citation>
    <scope>IDENTIFICATION</scope>
    <source>
        <strain evidence="2">Thoroughbred</strain>
    </source>
</reference>
<protein>
    <submittedName>
        <fullName evidence="2">Uncharacterized protein</fullName>
    </submittedName>
</protein>
<dbReference type="AlphaFoldDB" id="A0A3Q2HQQ9"/>
<accession>A0A3Q2HQQ9</accession>
<reference evidence="2" key="2">
    <citation type="submission" date="2025-08" db="UniProtKB">
        <authorList>
            <consortium name="Ensembl"/>
        </authorList>
    </citation>
    <scope>IDENTIFICATION</scope>
    <source>
        <strain evidence="2">Thoroughbred</strain>
    </source>
</reference>
<dbReference type="Bgee" id="ENSECAG00000038610">
    <property type="expression patterns" value="Expressed in leukocyte and 19 other cell types or tissues"/>
</dbReference>
<dbReference type="Ensembl" id="ENSECAT00000047560.2">
    <property type="protein sequence ID" value="ENSECAP00000037279.2"/>
    <property type="gene ID" value="ENSECAG00000038610.2"/>
</dbReference>
<evidence type="ECO:0000256" key="1">
    <source>
        <dbReference type="SAM" id="MobiDB-lite"/>
    </source>
</evidence>